<dbReference type="SMART" id="SM01019">
    <property type="entry name" value="B3"/>
    <property type="match status" value="2"/>
</dbReference>
<evidence type="ECO:0000256" key="1">
    <source>
        <dbReference type="ARBA" id="ARBA00004123"/>
    </source>
</evidence>
<organism evidence="7 8">
    <name type="scientific">Cannabis sativa</name>
    <name type="common">Hemp</name>
    <name type="synonym">Marijuana</name>
    <dbReference type="NCBI Taxonomy" id="3483"/>
    <lineage>
        <taxon>Eukaryota</taxon>
        <taxon>Viridiplantae</taxon>
        <taxon>Streptophyta</taxon>
        <taxon>Embryophyta</taxon>
        <taxon>Tracheophyta</taxon>
        <taxon>Spermatophyta</taxon>
        <taxon>Magnoliopsida</taxon>
        <taxon>eudicotyledons</taxon>
        <taxon>Gunneridae</taxon>
        <taxon>Pentapetalae</taxon>
        <taxon>rosids</taxon>
        <taxon>fabids</taxon>
        <taxon>Rosales</taxon>
        <taxon>Cannabaceae</taxon>
        <taxon>Cannabis</taxon>
    </lineage>
</organism>
<dbReference type="Proteomes" id="UP000525078">
    <property type="component" value="Unassembled WGS sequence"/>
</dbReference>
<evidence type="ECO:0000259" key="6">
    <source>
        <dbReference type="PROSITE" id="PS50863"/>
    </source>
</evidence>
<keyword evidence="2" id="KW-0805">Transcription regulation</keyword>
<dbReference type="AlphaFoldDB" id="A0A7J6G831"/>
<accession>A0A7J6G831</accession>
<feature type="domain" description="TF-B3" evidence="6">
    <location>
        <begin position="272"/>
        <end position="366"/>
    </location>
</feature>
<dbReference type="InterPro" id="IPR050655">
    <property type="entry name" value="Plant_B3_domain"/>
</dbReference>
<dbReference type="PANTHER" id="PTHR31920:SF37">
    <property type="entry name" value="B3 DOMAIN-CONTAINING TRANSCRIPTION FACTOR VRN1"/>
    <property type="match status" value="1"/>
</dbReference>
<keyword evidence="4" id="KW-0804">Transcription</keyword>
<dbReference type="CDD" id="cd10017">
    <property type="entry name" value="B3_DNA"/>
    <property type="match status" value="2"/>
</dbReference>
<dbReference type="PROSITE" id="PS50863">
    <property type="entry name" value="B3"/>
    <property type="match status" value="2"/>
</dbReference>
<reference evidence="7 8" key="1">
    <citation type="journal article" date="2020" name="bioRxiv">
        <title>Sequence and annotation of 42 cannabis genomes reveals extensive copy number variation in cannabinoid synthesis and pathogen resistance genes.</title>
        <authorList>
            <person name="Mckernan K.J."/>
            <person name="Helbert Y."/>
            <person name="Kane L.T."/>
            <person name="Ebling H."/>
            <person name="Zhang L."/>
            <person name="Liu B."/>
            <person name="Eaton Z."/>
            <person name="Mclaughlin S."/>
            <person name="Kingan S."/>
            <person name="Baybayan P."/>
            <person name="Concepcion G."/>
            <person name="Jordan M."/>
            <person name="Riva A."/>
            <person name="Barbazuk W."/>
            <person name="Harkins T."/>
        </authorList>
    </citation>
    <scope>NUCLEOTIDE SEQUENCE [LARGE SCALE GENOMIC DNA]</scope>
    <source>
        <strain evidence="8">cv. Jamaican Lion 4</strain>
        <tissue evidence="7">Leaf</tissue>
    </source>
</reference>
<dbReference type="InterPro" id="IPR003340">
    <property type="entry name" value="B3_DNA-bd"/>
</dbReference>
<keyword evidence="3" id="KW-0238">DNA-binding</keyword>
<evidence type="ECO:0000313" key="8">
    <source>
        <dbReference type="Proteomes" id="UP000525078"/>
    </source>
</evidence>
<dbReference type="InterPro" id="IPR015300">
    <property type="entry name" value="DNA-bd_pseudobarrel_sf"/>
</dbReference>
<evidence type="ECO:0000256" key="2">
    <source>
        <dbReference type="ARBA" id="ARBA00023015"/>
    </source>
</evidence>
<keyword evidence="5" id="KW-0539">Nucleus</keyword>
<feature type="domain" description="TF-B3" evidence="6">
    <location>
        <begin position="462"/>
        <end position="556"/>
    </location>
</feature>
<sequence length="560" mass="62828">MNSPRIMEVDRENPGVIGSVISAGKIIHPINAGKSSNELLDGSRDMILEELNKESQSQHDTVCVLDSKKRLSQAWLDLFPSSKLWNLETTTSDHTPLHLVLTQCSGAVKTKVFRFENSWLKEPLCFKIIEDTWNINSGCNVLDKIKHCSEALCTWGKDYSGNFQERLNKCKAEMRRWKKGQEKNISGQKVGQNGLDSVQPQEAGPAGKALAAAAVPDLAGSGSTLLGEVPFRILSRLTIGEGVDSVSVVLCVEKVKAGIDPKEARQRDMASFKFVRVVGSEHSKIQLVLPVKFVELYRDSLASCASLILPCGHTWKIGLVRRDNKIFLQKKWPKFVQHYGIITNRYLLIFDYRGNSKFDVSITDESSCEIDYSHFPFHSDGKKNGKAPVICLASSEELSSYSDSDLDSNSACKGKSKISEEIEDDTPKKMKQRKKRYEGPYNMYKDTNAYKEASKVYSRNPLFKRIIRVKGKRRYNLRLPDSFVESHLGSKTQFISLKVGTKKWDVKLLNCKSGFFFSKGWAAFLDANSVNTGDACVFEFLSRKPALLKVSIIKSIVSSY</sequence>
<evidence type="ECO:0000256" key="4">
    <source>
        <dbReference type="ARBA" id="ARBA00023163"/>
    </source>
</evidence>
<protein>
    <recommendedName>
        <fullName evidence="6">TF-B3 domain-containing protein</fullName>
    </recommendedName>
</protein>
<dbReference type="PANTHER" id="PTHR31920">
    <property type="entry name" value="B3 DOMAIN-CONTAINING"/>
    <property type="match status" value="1"/>
</dbReference>
<dbReference type="GO" id="GO:0005634">
    <property type="term" value="C:nucleus"/>
    <property type="evidence" value="ECO:0007669"/>
    <property type="project" value="UniProtKB-SubCell"/>
</dbReference>
<dbReference type="SUPFAM" id="SSF101936">
    <property type="entry name" value="DNA-binding pseudobarrel domain"/>
    <property type="match status" value="2"/>
</dbReference>
<evidence type="ECO:0000313" key="7">
    <source>
        <dbReference type="EMBL" id="KAF4379094.1"/>
    </source>
</evidence>
<name>A0A7J6G831_CANSA</name>
<gene>
    <name evidence="7" type="ORF">F8388_022181</name>
</gene>
<dbReference type="Gene3D" id="2.40.330.10">
    <property type="entry name" value="DNA-binding pseudobarrel domain"/>
    <property type="match status" value="2"/>
</dbReference>
<dbReference type="Pfam" id="PF02362">
    <property type="entry name" value="B3"/>
    <property type="match status" value="1"/>
</dbReference>
<comment type="subcellular location">
    <subcellularLocation>
        <location evidence="1">Nucleus</location>
    </subcellularLocation>
</comment>
<evidence type="ECO:0000256" key="5">
    <source>
        <dbReference type="ARBA" id="ARBA00023242"/>
    </source>
</evidence>
<dbReference type="EMBL" id="JAATIP010000070">
    <property type="protein sequence ID" value="KAF4379094.1"/>
    <property type="molecule type" value="Genomic_DNA"/>
</dbReference>
<comment type="caution">
    <text evidence="7">The sequence shown here is derived from an EMBL/GenBank/DDBJ whole genome shotgun (WGS) entry which is preliminary data.</text>
</comment>
<evidence type="ECO:0000256" key="3">
    <source>
        <dbReference type="ARBA" id="ARBA00023125"/>
    </source>
</evidence>
<proteinExistence type="predicted"/>
<dbReference type="GO" id="GO:0003677">
    <property type="term" value="F:DNA binding"/>
    <property type="evidence" value="ECO:0007669"/>
    <property type="project" value="UniProtKB-KW"/>
</dbReference>